<feature type="domain" description="HTH araC/xylS-type" evidence="5">
    <location>
        <begin position="239"/>
        <end position="345"/>
    </location>
</feature>
<dbReference type="SMART" id="SM00342">
    <property type="entry name" value="HTH_ARAC"/>
    <property type="match status" value="1"/>
</dbReference>
<name>A0ABW3JQH5_9FLAO</name>
<organism evidence="6 7">
    <name type="scientific">Tenacibaculum geojense</name>
    <dbReference type="NCBI Taxonomy" id="915352"/>
    <lineage>
        <taxon>Bacteria</taxon>
        <taxon>Pseudomonadati</taxon>
        <taxon>Bacteroidota</taxon>
        <taxon>Flavobacteriia</taxon>
        <taxon>Flavobacteriales</taxon>
        <taxon>Flavobacteriaceae</taxon>
        <taxon>Tenacibaculum</taxon>
    </lineage>
</organism>
<dbReference type="SUPFAM" id="SSF46689">
    <property type="entry name" value="Homeodomain-like"/>
    <property type="match status" value="1"/>
</dbReference>
<evidence type="ECO:0000256" key="1">
    <source>
        <dbReference type="ARBA" id="ARBA00023015"/>
    </source>
</evidence>
<feature type="transmembrane region" description="Helical" evidence="4">
    <location>
        <begin position="67"/>
        <end position="88"/>
    </location>
</feature>
<keyword evidence="4" id="KW-0472">Membrane</keyword>
<feature type="transmembrane region" description="Helical" evidence="4">
    <location>
        <begin position="6"/>
        <end position="30"/>
    </location>
</feature>
<evidence type="ECO:0000256" key="2">
    <source>
        <dbReference type="ARBA" id="ARBA00023125"/>
    </source>
</evidence>
<keyword evidence="2" id="KW-0238">DNA-binding</keyword>
<dbReference type="InterPro" id="IPR018062">
    <property type="entry name" value="HTH_AraC-typ_CS"/>
</dbReference>
<keyword evidence="3" id="KW-0804">Transcription</keyword>
<proteinExistence type="predicted"/>
<evidence type="ECO:0000256" key="3">
    <source>
        <dbReference type="ARBA" id="ARBA00023163"/>
    </source>
</evidence>
<keyword evidence="1" id="KW-0805">Transcription regulation</keyword>
<dbReference type="InterPro" id="IPR018060">
    <property type="entry name" value="HTH_AraC"/>
</dbReference>
<keyword evidence="4" id="KW-0812">Transmembrane</keyword>
<keyword evidence="4" id="KW-1133">Transmembrane helix</keyword>
<dbReference type="Gene3D" id="1.10.10.60">
    <property type="entry name" value="Homeodomain-like"/>
    <property type="match status" value="2"/>
</dbReference>
<feature type="transmembrane region" description="Helical" evidence="4">
    <location>
        <begin position="169"/>
        <end position="185"/>
    </location>
</feature>
<evidence type="ECO:0000313" key="7">
    <source>
        <dbReference type="Proteomes" id="UP001597062"/>
    </source>
</evidence>
<protein>
    <submittedName>
        <fullName evidence="6">Helix-turn-helix domain-containing protein</fullName>
    </submittedName>
</protein>
<evidence type="ECO:0000313" key="6">
    <source>
        <dbReference type="EMBL" id="MFD0992551.1"/>
    </source>
</evidence>
<dbReference type="Proteomes" id="UP001597062">
    <property type="component" value="Unassembled WGS sequence"/>
</dbReference>
<evidence type="ECO:0000259" key="5">
    <source>
        <dbReference type="PROSITE" id="PS01124"/>
    </source>
</evidence>
<feature type="transmembrane region" description="Helical" evidence="4">
    <location>
        <begin position="191"/>
        <end position="213"/>
    </location>
</feature>
<dbReference type="PANTHER" id="PTHR43280">
    <property type="entry name" value="ARAC-FAMILY TRANSCRIPTIONAL REGULATOR"/>
    <property type="match status" value="1"/>
</dbReference>
<dbReference type="EMBL" id="JBHTJR010000026">
    <property type="protein sequence ID" value="MFD0992551.1"/>
    <property type="molecule type" value="Genomic_DNA"/>
</dbReference>
<reference evidence="7" key="1">
    <citation type="journal article" date="2019" name="Int. J. Syst. Evol. Microbiol.">
        <title>The Global Catalogue of Microorganisms (GCM) 10K type strain sequencing project: providing services to taxonomists for standard genome sequencing and annotation.</title>
        <authorList>
            <consortium name="The Broad Institute Genomics Platform"/>
            <consortium name="The Broad Institute Genome Sequencing Center for Infectious Disease"/>
            <person name="Wu L."/>
            <person name="Ma J."/>
        </authorList>
    </citation>
    <scope>NUCLEOTIDE SEQUENCE [LARGE SCALE GENOMIC DNA]</scope>
    <source>
        <strain evidence="7">CCUG 60527</strain>
    </source>
</reference>
<evidence type="ECO:0000256" key="4">
    <source>
        <dbReference type="SAM" id="Phobius"/>
    </source>
</evidence>
<dbReference type="PROSITE" id="PS00041">
    <property type="entry name" value="HTH_ARAC_FAMILY_1"/>
    <property type="match status" value="1"/>
</dbReference>
<gene>
    <name evidence="6" type="ORF">ACFQ1U_04985</name>
</gene>
<keyword evidence="7" id="KW-1185">Reference proteome</keyword>
<feature type="transmembrane region" description="Helical" evidence="4">
    <location>
        <begin position="100"/>
        <end position="118"/>
    </location>
</feature>
<dbReference type="InterPro" id="IPR009057">
    <property type="entry name" value="Homeodomain-like_sf"/>
</dbReference>
<accession>A0ABW3JQH5</accession>
<dbReference type="PROSITE" id="PS01124">
    <property type="entry name" value="HTH_ARAC_FAMILY_2"/>
    <property type="match status" value="1"/>
</dbReference>
<dbReference type="RefSeq" id="WP_386105956.1">
    <property type="nucleotide sequence ID" value="NZ_JBHTJR010000026.1"/>
</dbReference>
<dbReference type="Pfam" id="PF12833">
    <property type="entry name" value="HTH_18"/>
    <property type="match status" value="1"/>
</dbReference>
<sequence>MNFQNTLIFFFSALGAFNSIILSGYFIFFAKPKHPSNYFLGALLAVASIRVWKSLFFYFDPSISKNYLQVGLSACFLIGPFLYFYVASKITKSKKITKNSLVQITGLFTTILGLGIVFPYKYNITLWTQYFYPIINIQWLLYILATAYLLRGKIKKLITKEHKINYDEIWLMSVFFGILIIWTAYNTASYTSYIVGALSFSFVFYLSTLLIFLKRKKEFVTTVKKEKYANANLDYTTAKTLLNKLEKNISSKKLYTNPNLTLPLLAKEIGIRPQILSELLNNNLHKSFNQYINEYRIEEAKNLLKTHPEIKIEIIAEKCGYNSKSTFYTAFKKITNTTPAKYNKNL</sequence>
<feature type="transmembrane region" description="Helical" evidence="4">
    <location>
        <begin position="130"/>
        <end position="149"/>
    </location>
</feature>
<comment type="caution">
    <text evidence="6">The sequence shown here is derived from an EMBL/GenBank/DDBJ whole genome shotgun (WGS) entry which is preliminary data.</text>
</comment>
<dbReference type="PANTHER" id="PTHR43280:SF29">
    <property type="entry name" value="ARAC-FAMILY TRANSCRIPTIONAL REGULATOR"/>
    <property type="match status" value="1"/>
</dbReference>